<dbReference type="PANTHER" id="PTHR31951">
    <property type="entry name" value="BIFUNCTIONAL INHIBITOR/LIPID-TRANSFER PROTEIN/SEED STORAGE 2S ALBUMIN SUPERFAMILY PROTEIN-RELATED"/>
    <property type="match status" value="1"/>
</dbReference>
<evidence type="ECO:0000259" key="3">
    <source>
        <dbReference type="Pfam" id="PF05617"/>
    </source>
</evidence>
<proteinExistence type="predicted"/>
<dbReference type="RefSeq" id="XP_022728586.1">
    <property type="nucleotide sequence ID" value="XM_022872851.1"/>
</dbReference>
<dbReference type="KEGG" id="dzi:111284133"/>
<dbReference type="Pfam" id="PF05617">
    <property type="entry name" value="Prolamin_like"/>
    <property type="match status" value="1"/>
</dbReference>
<feature type="signal peptide" evidence="2">
    <location>
        <begin position="1"/>
        <end position="22"/>
    </location>
</feature>
<feature type="chain" id="PRO_5044649073" evidence="2">
    <location>
        <begin position="23"/>
        <end position="119"/>
    </location>
</feature>
<dbReference type="PANTHER" id="PTHR31951:SF22">
    <property type="entry name" value="ECA1 GAMETOGENESIS RELATED FAMILY"/>
    <property type="match status" value="1"/>
</dbReference>
<accession>A0A6P5YFI5</accession>
<evidence type="ECO:0000313" key="4">
    <source>
        <dbReference type="Proteomes" id="UP000515121"/>
    </source>
</evidence>
<name>A0A6P5YFI5_DURZI</name>
<dbReference type="RefSeq" id="XP_022739125.1">
    <property type="nucleotide sequence ID" value="XM_022883390.1"/>
</dbReference>
<organism evidence="4 6">
    <name type="scientific">Durio zibethinus</name>
    <name type="common">Durian</name>
    <dbReference type="NCBI Taxonomy" id="66656"/>
    <lineage>
        <taxon>Eukaryota</taxon>
        <taxon>Viridiplantae</taxon>
        <taxon>Streptophyta</taxon>
        <taxon>Embryophyta</taxon>
        <taxon>Tracheophyta</taxon>
        <taxon>Spermatophyta</taxon>
        <taxon>Magnoliopsida</taxon>
        <taxon>eudicotyledons</taxon>
        <taxon>Gunneridae</taxon>
        <taxon>Pentapetalae</taxon>
        <taxon>rosids</taxon>
        <taxon>malvids</taxon>
        <taxon>Malvales</taxon>
        <taxon>Malvaceae</taxon>
        <taxon>Helicteroideae</taxon>
        <taxon>Durio</taxon>
    </lineage>
</organism>
<gene>
    <name evidence="6" type="primary">LOC111291593</name>
    <name evidence="5" type="synonym">LOC111284133</name>
</gene>
<dbReference type="Proteomes" id="UP000515121">
    <property type="component" value="Unplaced"/>
</dbReference>
<keyword evidence="4" id="KW-1185">Reference proteome</keyword>
<sequence>MASFNVYFILVALFVMSGAVIATEEADIIKKYDCENETKMGQYCIMEIFTSIFKIGDVTDKCCGELMVLGKICHAALVKRTLQLPQFKNMEESKIVAKSIQIWNKCAVVTKSVSPSPSP</sequence>
<dbReference type="InterPro" id="IPR008502">
    <property type="entry name" value="Prolamin-like"/>
</dbReference>
<keyword evidence="1 2" id="KW-0732">Signal</keyword>
<dbReference type="AlphaFoldDB" id="A0A6P5YFI5"/>
<evidence type="ECO:0000256" key="1">
    <source>
        <dbReference type="ARBA" id="ARBA00022729"/>
    </source>
</evidence>
<evidence type="ECO:0000313" key="6">
    <source>
        <dbReference type="RefSeq" id="XP_022739125.1"/>
    </source>
</evidence>
<evidence type="ECO:0000256" key="2">
    <source>
        <dbReference type="SAM" id="SignalP"/>
    </source>
</evidence>
<protein>
    <submittedName>
        <fullName evidence="5 6">Protein DOWN-REGULATED IN DIF1 11-like</fullName>
    </submittedName>
</protein>
<reference evidence="5 6" key="1">
    <citation type="submission" date="2025-04" db="UniProtKB">
        <authorList>
            <consortium name="RefSeq"/>
        </authorList>
    </citation>
    <scope>IDENTIFICATION</scope>
    <source>
        <tissue evidence="5 6">Fruit stalk</tissue>
    </source>
</reference>
<evidence type="ECO:0000313" key="5">
    <source>
        <dbReference type="RefSeq" id="XP_022728586.1"/>
    </source>
</evidence>
<feature type="domain" description="Prolamin-like" evidence="3">
    <location>
        <begin position="33"/>
        <end position="106"/>
    </location>
</feature>
<dbReference type="OrthoDB" id="946177at2759"/>
<dbReference type="GeneID" id="111291593"/>
<dbReference type="KEGG" id="dzi:111291593"/>